<dbReference type="GO" id="GO:0022857">
    <property type="term" value="F:transmembrane transporter activity"/>
    <property type="evidence" value="ECO:0007669"/>
    <property type="project" value="InterPro"/>
</dbReference>
<feature type="transmembrane region" description="Helical" evidence="5">
    <location>
        <begin position="190"/>
        <end position="212"/>
    </location>
</feature>
<evidence type="ECO:0000313" key="7">
    <source>
        <dbReference type="EMBL" id="KAJ1147828.1"/>
    </source>
</evidence>
<dbReference type="EMBL" id="JANPWB010000009">
    <property type="protein sequence ID" value="KAJ1147828.1"/>
    <property type="molecule type" value="Genomic_DNA"/>
</dbReference>
<dbReference type="InterPro" id="IPR005829">
    <property type="entry name" value="Sugar_transporter_CS"/>
</dbReference>
<keyword evidence="3 5" id="KW-1133">Transmembrane helix</keyword>
<feature type="transmembrane region" description="Helical" evidence="5">
    <location>
        <begin position="140"/>
        <end position="157"/>
    </location>
</feature>
<evidence type="ECO:0000259" key="6">
    <source>
        <dbReference type="PROSITE" id="PS50850"/>
    </source>
</evidence>
<dbReference type="SUPFAM" id="SSF103473">
    <property type="entry name" value="MFS general substrate transporter"/>
    <property type="match status" value="1"/>
</dbReference>
<protein>
    <recommendedName>
        <fullName evidence="6">Major facilitator superfamily (MFS) profile domain-containing protein</fullName>
    </recommendedName>
</protein>
<comment type="caution">
    <text evidence="7">The sequence shown here is derived from an EMBL/GenBank/DDBJ whole genome shotgun (WGS) entry which is preliminary data.</text>
</comment>
<dbReference type="PROSITE" id="PS00216">
    <property type="entry name" value="SUGAR_TRANSPORT_1"/>
    <property type="match status" value="1"/>
</dbReference>
<keyword evidence="2 5" id="KW-0812">Transmembrane</keyword>
<feature type="domain" description="Major facilitator superfamily (MFS) profile" evidence="6">
    <location>
        <begin position="24"/>
        <end position="267"/>
    </location>
</feature>
<dbReference type="InterPro" id="IPR020846">
    <property type="entry name" value="MFS_dom"/>
</dbReference>
<evidence type="ECO:0000256" key="1">
    <source>
        <dbReference type="ARBA" id="ARBA00004141"/>
    </source>
</evidence>
<keyword evidence="8" id="KW-1185">Reference proteome</keyword>
<dbReference type="PROSITE" id="PS50850">
    <property type="entry name" value="MFS"/>
    <property type="match status" value="1"/>
</dbReference>
<evidence type="ECO:0000256" key="4">
    <source>
        <dbReference type="ARBA" id="ARBA00023136"/>
    </source>
</evidence>
<dbReference type="GO" id="GO:0016020">
    <property type="term" value="C:membrane"/>
    <property type="evidence" value="ECO:0007669"/>
    <property type="project" value="UniProtKB-SubCell"/>
</dbReference>
<dbReference type="InterPro" id="IPR011701">
    <property type="entry name" value="MFS"/>
</dbReference>
<evidence type="ECO:0000313" key="8">
    <source>
        <dbReference type="Proteomes" id="UP001066276"/>
    </source>
</evidence>
<proteinExistence type="predicted"/>
<keyword evidence="4 5" id="KW-0472">Membrane</keyword>
<reference evidence="7" key="1">
    <citation type="journal article" date="2022" name="bioRxiv">
        <title>Sequencing and chromosome-scale assembly of the giantPleurodeles waltlgenome.</title>
        <authorList>
            <person name="Brown T."/>
            <person name="Elewa A."/>
            <person name="Iarovenko S."/>
            <person name="Subramanian E."/>
            <person name="Araus A.J."/>
            <person name="Petzold A."/>
            <person name="Susuki M."/>
            <person name="Suzuki K.-i.T."/>
            <person name="Hayashi T."/>
            <person name="Toyoda A."/>
            <person name="Oliveira C."/>
            <person name="Osipova E."/>
            <person name="Leigh N.D."/>
            <person name="Simon A."/>
            <person name="Yun M.H."/>
        </authorList>
    </citation>
    <scope>NUCLEOTIDE SEQUENCE</scope>
    <source>
        <strain evidence="7">20211129_DDA</strain>
        <tissue evidence="7">Liver</tissue>
    </source>
</reference>
<name>A0AAV7RAQ0_PLEWA</name>
<dbReference type="PANTHER" id="PTHR24064">
    <property type="entry name" value="SOLUTE CARRIER FAMILY 22 MEMBER"/>
    <property type="match status" value="1"/>
</dbReference>
<dbReference type="InterPro" id="IPR036259">
    <property type="entry name" value="MFS_trans_sf"/>
</dbReference>
<evidence type="ECO:0000256" key="5">
    <source>
        <dbReference type="SAM" id="Phobius"/>
    </source>
</evidence>
<gene>
    <name evidence="7" type="ORF">NDU88_000682</name>
</gene>
<dbReference type="Gene3D" id="1.20.1250.20">
    <property type="entry name" value="MFS general substrate transporter like domains"/>
    <property type="match status" value="1"/>
</dbReference>
<feature type="transmembrane region" description="Helical" evidence="5">
    <location>
        <begin position="250"/>
        <end position="266"/>
    </location>
</feature>
<dbReference type="Proteomes" id="UP001066276">
    <property type="component" value="Chromosome 5"/>
</dbReference>
<dbReference type="AlphaFoldDB" id="A0AAV7RAQ0"/>
<organism evidence="7 8">
    <name type="scientific">Pleurodeles waltl</name>
    <name type="common">Iberian ribbed newt</name>
    <dbReference type="NCBI Taxonomy" id="8319"/>
    <lineage>
        <taxon>Eukaryota</taxon>
        <taxon>Metazoa</taxon>
        <taxon>Chordata</taxon>
        <taxon>Craniata</taxon>
        <taxon>Vertebrata</taxon>
        <taxon>Euteleostomi</taxon>
        <taxon>Amphibia</taxon>
        <taxon>Batrachia</taxon>
        <taxon>Caudata</taxon>
        <taxon>Salamandroidea</taxon>
        <taxon>Salamandridae</taxon>
        <taxon>Pleurodelinae</taxon>
        <taxon>Pleurodeles</taxon>
    </lineage>
</organism>
<feature type="transmembrane region" description="Helical" evidence="5">
    <location>
        <begin position="224"/>
        <end position="244"/>
    </location>
</feature>
<feature type="transmembrane region" description="Helical" evidence="5">
    <location>
        <begin position="164"/>
        <end position="184"/>
    </location>
</feature>
<accession>A0AAV7RAQ0</accession>
<feature type="transmembrane region" description="Helical" evidence="5">
    <location>
        <begin position="12"/>
        <end position="37"/>
    </location>
</feature>
<comment type="subcellular location">
    <subcellularLocation>
        <location evidence="1">Membrane</location>
        <topology evidence="1">Multi-pass membrane protein</topology>
    </subcellularLocation>
</comment>
<evidence type="ECO:0000256" key="3">
    <source>
        <dbReference type="ARBA" id="ARBA00022989"/>
    </source>
</evidence>
<dbReference type="Pfam" id="PF07690">
    <property type="entry name" value="MFS_1"/>
    <property type="match status" value="1"/>
</dbReference>
<evidence type="ECO:0000256" key="2">
    <source>
        <dbReference type="ARBA" id="ARBA00022692"/>
    </source>
</evidence>
<sequence length="267" mass="30382">MKFEDLLLEVGGFGRFQIITLLLMAIFRVTPAFLYLLGNFVAVVPPHRCALQDLFGNLTEERLILINIPRELDGTFSSCKMYREAQWHILKNSTWGPPNASAMQICQNGWDYDHSQFSSTIATEWDLVCEQKWLNKASSTFFFIGVMVGSILIGYLSDRYGRRMMLLVTCVFTLLFGMASAASVNYPMFAVFRALSGLSVAGFSMITTALGLEWVNKKHRTFSGSWMTIYWSIGLMLLSLVAYLIRDWRWLLVAITCPYILGIISIW</sequence>